<organism evidence="2 3">
    <name type="scientific">Tanacetum coccineum</name>
    <dbReference type="NCBI Taxonomy" id="301880"/>
    <lineage>
        <taxon>Eukaryota</taxon>
        <taxon>Viridiplantae</taxon>
        <taxon>Streptophyta</taxon>
        <taxon>Embryophyta</taxon>
        <taxon>Tracheophyta</taxon>
        <taxon>Spermatophyta</taxon>
        <taxon>Magnoliopsida</taxon>
        <taxon>eudicotyledons</taxon>
        <taxon>Gunneridae</taxon>
        <taxon>Pentapetalae</taxon>
        <taxon>asterids</taxon>
        <taxon>campanulids</taxon>
        <taxon>Asterales</taxon>
        <taxon>Asteraceae</taxon>
        <taxon>Asteroideae</taxon>
        <taxon>Anthemideae</taxon>
        <taxon>Anthemidinae</taxon>
        <taxon>Tanacetum</taxon>
    </lineage>
</organism>
<gene>
    <name evidence="2" type="ORF">Tco_0802887</name>
</gene>
<accession>A0ABQ5A031</accession>
<keyword evidence="3" id="KW-1185">Reference proteome</keyword>
<evidence type="ECO:0008006" key="4">
    <source>
        <dbReference type="Google" id="ProtNLM"/>
    </source>
</evidence>
<dbReference type="Proteomes" id="UP001151760">
    <property type="component" value="Unassembled WGS sequence"/>
</dbReference>
<proteinExistence type="predicted"/>
<reference evidence="2" key="2">
    <citation type="submission" date="2022-01" db="EMBL/GenBank/DDBJ databases">
        <authorList>
            <person name="Yamashiro T."/>
            <person name="Shiraishi A."/>
            <person name="Satake H."/>
            <person name="Nakayama K."/>
        </authorList>
    </citation>
    <scope>NUCLEOTIDE SEQUENCE</scope>
</reference>
<sequence>MVIINWKLRPKGDRVNPNVKYKNDPNLFSIKVNHGGGFSYVYCPKRTRAPRRVYKGGNADWFDNVDADGFSMIEVSDKGLEPLLKDIDVLDFLTYVKKFKLLELFIEHRLESSNVGLGTHENEALDNDNVDLETDGIDNIEEELDPLFSYPNINHEKRQSSEHISSPLRDVEGSDDNEDGYENEDSDENENSNENEDSEESDDNDFKVPLEDKIDDVDVDMEMFKENIDPSVEWVGST</sequence>
<feature type="region of interest" description="Disordered" evidence="1">
    <location>
        <begin position="156"/>
        <end position="217"/>
    </location>
</feature>
<comment type="caution">
    <text evidence="2">The sequence shown here is derived from an EMBL/GenBank/DDBJ whole genome shotgun (WGS) entry which is preliminary data.</text>
</comment>
<reference evidence="2" key="1">
    <citation type="journal article" date="2022" name="Int. J. Mol. Sci.">
        <title>Draft Genome of Tanacetum Coccineum: Genomic Comparison of Closely Related Tanacetum-Family Plants.</title>
        <authorList>
            <person name="Yamashiro T."/>
            <person name="Shiraishi A."/>
            <person name="Nakayama K."/>
            <person name="Satake H."/>
        </authorList>
    </citation>
    <scope>NUCLEOTIDE SEQUENCE</scope>
</reference>
<dbReference type="EMBL" id="BQNB010011847">
    <property type="protein sequence ID" value="GJS95919.1"/>
    <property type="molecule type" value="Genomic_DNA"/>
</dbReference>
<evidence type="ECO:0000313" key="3">
    <source>
        <dbReference type="Proteomes" id="UP001151760"/>
    </source>
</evidence>
<evidence type="ECO:0000313" key="2">
    <source>
        <dbReference type="EMBL" id="GJS95919.1"/>
    </source>
</evidence>
<feature type="compositionally biased region" description="Acidic residues" evidence="1">
    <location>
        <begin position="173"/>
        <end position="203"/>
    </location>
</feature>
<name>A0ABQ5A031_9ASTR</name>
<protein>
    <recommendedName>
        <fullName evidence="4">Transposase, MuDR</fullName>
    </recommendedName>
</protein>
<evidence type="ECO:0000256" key="1">
    <source>
        <dbReference type="SAM" id="MobiDB-lite"/>
    </source>
</evidence>